<feature type="region of interest" description="Disordered" evidence="1">
    <location>
        <begin position="1"/>
        <end position="21"/>
    </location>
</feature>
<dbReference type="EMBL" id="JAQQAF010000008">
    <property type="protein sequence ID" value="KAJ8465731.1"/>
    <property type="molecule type" value="Genomic_DNA"/>
</dbReference>
<keyword evidence="3" id="KW-1185">Reference proteome</keyword>
<comment type="caution">
    <text evidence="2">The sequence shown here is derived from an EMBL/GenBank/DDBJ whole genome shotgun (WGS) entry which is preliminary data.</text>
</comment>
<dbReference type="AlphaFoldDB" id="A0AAV8Q002"/>
<organism evidence="2 3">
    <name type="scientific">Ensete ventricosum</name>
    <name type="common">Abyssinian banana</name>
    <name type="synonym">Musa ensete</name>
    <dbReference type="NCBI Taxonomy" id="4639"/>
    <lineage>
        <taxon>Eukaryota</taxon>
        <taxon>Viridiplantae</taxon>
        <taxon>Streptophyta</taxon>
        <taxon>Embryophyta</taxon>
        <taxon>Tracheophyta</taxon>
        <taxon>Spermatophyta</taxon>
        <taxon>Magnoliopsida</taxon>
        <taxon>Liliopsida</taxon>
        <taxon>Zingiberales</taxon>
        <taxon>Musaceae</taxon>
        <taxon>Ensete</taxon>
    </lineage>
</organism>
<dbReference type="Proteomes" id="UP001222027">
    <property type="component" value="Unassembled WGS sequence"/>
</dbReference>
<proteinExistence type="predicted"/>
<gene>
    <name evidence="2" type="ORF">OPV22_028283</name>
</gene>
<accession>A0AAV8Q002</accession>
<evidence type="ECO:0000313" key="3">
    <source>
        <dbReference type="Proteomes" id="UP001222027"/>
    </source>
</evidence>
<sequence length="112" mass="12916">MRQSDSEEEEDRAFFEPQGEMVRRVGHLRQPMMTAGHPLPKYHALSNHNSSLRCVNGGTKWDPFEIRVRKSGNDRRSTPSIYLVRVHRTLKLAASARRRDLLRAPTAPRVLL</sequence>
<reference evidence="2 3" key="1">
    <citation type="submission" date="2022-12" db="EMBL/GenBank/DDBJ databases">
        <title>Chromosome-scale assembly of the Ensete ventricosum genome.</title>
        <authorList>
            <person name="Dussert Y."/>
            <person name="Stocks J."/>
            <person name="Wendawek A."/>
            <person name="Woldeyes F."/>
            <person name="Nichols R.A."/>
            <person name="Borrell J.S."/>
        </authorList>
    </citation>
    <scope>NUCLEOTIDE SEQUENCE [LARGE SCALE GENOMIC DNA]</scope>
    <source>
        <strain evidence="3">cv. Maze</strain>
        <tissue evidence="2">Seeds</tissue>
    </source>
</reference>
<evidence type="ECO:0000256" key="1">
    <source>
        <dbReference type="SAM" id="MobiDB-lite"/>
    </source>
</evidence>
<name>A0AAV8Q002_ENSVE</name>
<feature type="compositionally biased region" description="Acidic residues" evidence="1">
    <location>
        <begin position="1"/>
        <end position="11"/>
    </location>
</feature>
<protein>
    <submittedName>
        <fullName evidence="2">Uncharacterized protein</fullName>
    </submittedName>
</protein>
<evidence type="ECO:0000313" key="2">
    <source>
        <dbReference type="EMBL" id="KAJ8465731.1"/>
    </source>
</evidence>